<evidence type="ECO:0000256" key="2">
    <source>
        <dbReference type="SAM" id="SignalP"/>
    </source>
</evidence>
<organism evidence="3 4">
    <name type="scientific">Lentzea rhizosphaerae</name>
    <dbReference type="NCBI Taxonomy" id="2041025"/>
    <lineage>
        <taxon>Bacteria</taxon>
        <taxon>Bacillati</taxon>
        <taxon>Actinomycetota</taxon>
        <taxon>Actinomycetes</taxon>
        <taxon>Pseudonocardiales</taxon>
        <taxon>Pseudonocardiaceae</taxon>
        <taxon>Lentzea</taxon>
    </lineage>
</organism>
<name>A0ABV8C373_9PSEU</name>
<feature type="chain" id="PRO_5046084670" description="SD-repeat containing protein B domain-containing protein" evidence="2">
    <location>
        <begin position="21"/>
        <end position="397"/>
    </location>
</feature>
<dbReference type="SUPFAM" id="SSF117074">
    <property type="entry name" value="Hypothetical protein PA1324"/>
    <property type="match status" value="1"/>
</dbReference>
<gene>
    <name evidence="3" type="ORF">ACFOWZ_33660</name>
</gene>
<keyword evidence="4" id="KW-1185">Reference proteome</keyword>
<protein>
    <recommendedName>
        <fullName evidence="5">SD-repeat containing protein B domain-containing protein</fullName>
    </recommendedName>
</protein>
<evidence type="ECO:0000313" key="4">
    <source>
        <dbReference type="Proteomes" id="UP001595690"/>
    </source>
</evidence>
<dbReference type="Proteomes" id="UP001595690">
    <property type="component" value="Unassembled WGS sequence"/>
</dbReference>
<keyword evidence="1" id="KW-0812">Transmembrane</keyword>
<keyword evidence="1" id="KW-1133">Transmembrane helix</keyword>
<keyword evidence="1" id="KW-0472">Membrane</keyword>
<comment type="caution">
    <text evidence="3">The sequence shown here is derived from an EMBL/GenBank/DDBJ whole genome shotgun (WGS) entry which is preliminary data.</text>
</comment>
<reference evidence="4" key="1">
    <citation type="journal article" date="2019" name="Int. J. Syst. Evol. Microbiol.">
        <title>The Global Catalogue of Microorganisms (GCM) 10K type strain sequencing project: providing services to taxonomists for standard genome sequencing and annotation.</title>
        <authorList>
            <consortium name="The Broad Institute Genomics Platform"/>
            <consortium name="The Broad Institute Genome Sequencing Center for Infectious Disease"/>
            <person name="Wu L."/>
            <person name="Ma J."/>
        </authorList>
    </citation>
    <scope>NUCLEOTIDE SEQUENCE [LARGE SCALE GENOMIC DNA]</scope>
    <source>
        <strain evidence="4">CGMCC 4.7405</strain>
    </source>
</reference>
<feature type="transmembrane region" description="Helical" evidence="1">
    <location>
        <begin position="371"/>
        <end position="391"/>
    </location>
</feature>
<dbReference type="InterPro" id="IPR013783">
    <property type="entry name" value="Ig-like_fold"/>
</dbReference>
<evidence type="ECO:0008006" key="5">
    <source>
        <dbReference type="Google" id="ProtNLM"/>
    </source>
</evidence>
<feature type="signal peptide" evidence="2">
    <location>
        <begin position="1"/>
        <end position="20"/>
    </location>
</feature>
<dbReference type="EMBL" id="JBHRZI010000029">
    <property type="protein sequence ID" value="MFC3896448.1"/>
    <property type="molecule type" value="Genomic_DNA"/>
</dbReference>
<evidence type="ECO:0000256" key="1">
    <source>
        <dbReference type="SAM" id="Phobius"/>
    </source>
</evidence>
<proteinExistence type="predicted"/>
<accession>A0ABV8C373</accession>
<sequence>MRALLLAVLIVITCTPFAHAEEGALVTVFWDRNTNGVRDEGEPGYRNAEVALRDESGQESVVRTAADGTYRLPRAGRWTVSHEETKFVTTTPTTVESDGGAVEFGVRGAEVCGTVWLDSDFDLQISEREIRIAGHRISVVDDPDHSTTSAADGTYCLHDLPAGPNRLQSEDRARVDGTAWIFTKLTDESFESGSKFDVMTGQTRIFDIKVPGSVITGYDSGFQEPRGMGANAGVITIDKIDYDGVRVGDLLIVRCDYAVGGNVPDIRAATLTFPDGLKVVRAFGDHDLDKEAQEVVVDGQKVTVRTKGRVHADEQSEMSAHVEVQHAFAAQNITCEVLPSLYVPTVGHMATTTFEIGAADSGPAPSGTAPAWRMAVAVALVGVAVLVVVVWRRRRRA</sequence>
<dbReference type="RefSeq" id="WP_382377984.1">
    <property type="nucleotide sequence ID" value="NZ_JBHRZI010000029.1"/>
</dbReference>
<dbReference type="Gene3D" id="2.60.40.10">
    <property type="entry name" value="Immunoglobulins"/>
    <property type="match status" value="2"/>
</dbReference>
<evidence type="ECO:0000313" key="3">
    <source>
        <dbReference type="EMBL" id="MFC3896448.1"/>
    </source>
</evidence>
<keyword evidence="2" id="KW-0732">Signal</keyword>